<evidence type="ECO:0000313" key="2">
    <source>
        <dbReference type="Proteomes" id="UP000199473"/>
    </source>
</evidence>
<evidence type="ECO:0000313" key="1">
    <source>
        <dbReference type="EMBL" id="SFL16421.1"/>
    </source>
</evidence>
<evidence type="ECO:0008006" key="3">
    <source>
        <dbReference type="Google" id="ProtNLM"/>
    </source>
</evidence>
<dbReference type="Gene3D" id="3.40.1050.10">
    <property type="entry name" value="Carbonic anhydrase"/>
    <property type="match status" value="1"/>
</dbReference>
<dbReference type="OrthoDB" id="288525at2"/>
<dbReference type="SUPFAM" id="SSF53056">
    <property type="entry name" value="beta-carbonic anhydrase, cab"/>
    <property type="match status" value="1"/>
</dbReference>
<reference evidence="1 2" key="1">
    <citation type="submission" date="2016-10" db="EMBL/GenBank/DDBJ databases">
        <authorList>
            <person name="de Groot N.N."/>
        </authorList>
    </citation>
    <scope>NUCLEOTIDE SEQUENCE [LARGE SCALE GENOMIC DNA]</scope>
    <source>
        <strain evidence="1 2">DSM 19981</strain>
    </source>
</reference>
<name>A0A1I4FIY8_9PROT</name>
<proteinExistence type="predicted"/>
<dbReference type="AlphaFoldDB" id="A0A1I4FIY8"/>
<sequence>MTLTLTMPQADTTPPGKADAFVVSCIDPRLTDDVTFLMASLGRTDRYSEMRIAGAALAAVDDRKPTWGEVLWQNLAASRQLHGVRKVVFVNHRDCGAMHLWAGRRLSDNPVDELSQHQAVLQRAASAVRARHPDMTVETRLMELDGSANILSCAVCAPPSLVAQTMAPPTVDPKRAFADLVRLRGAPSAPTEAAQRDLMAEGVTRFGLDAAEARLTVAAEARRRGMSTTAERDVAAFLRSEADGQGRVSRRSAEQAATLLRTMRPMPKEEASRRVAALLEADSLAPRPDGILRRCGWLNRMAAG</sequence>
<gene>
    <name evidence="1" type="ORF">SAMN02745775_13111</name>
</gene>
<dbReference type="InterPro" id="IPR036874">
    <property type="entry name" value="Carbonic_anhydrase_sf"/>
</dbReference>
<dbReference type="Proteomes" id="UP000199473">
    <property type="component" value="Unassembled WGS sequence"/>
</dbReference>
<protein>
    <recommendedName>
        <fullName evidence="3">Carbonic anhydrase</fullName>
    </recommendedName>
</protein>
<dbReference type="EMBL" id="FOSQ01000031">
    <property type="protein sequence ID" value="SFL16421.1"/>
    <property type="molecule type" value="Genomic_DNA"/>
</dbReference>
<keyword evidence="2" id="KW-1185">Reference proteome</keyword>
<dbReference type="GO" id="GO:0008270">
    <property type="term" value="F:zinc ion binding"/>
    <property type="evidence" value="ECO:0007669"/>
    <property type="project" value="InterPro"/>
</dbReference>
<organism evidence="1 2">
    <name type="scientific">Falsiroseomonas stagni DSM 19981</name>
    <dbReference type="NCBI Taxonomy" id="1123062"/>
    <lineage>
        <taxon>Bacteria</taxon>
        <taxon>Pseudomonadati</taxon>
        <taxon>Pseudomonadota</taxon>
        <taxon>Alphaproteobacteria</taxon>
        <taxon>Acetobacterales</taxon>
        <taxon>Roseomonadaceae</taxon>
        <taxon>Falsiroseomonas</taxon>
    </lineage>
</organism>
<dbReference type="STRING" id="1123062.SAMN02745775_13111"/>
<accession>A0A1I4FIY8</accession>
<dbReference type="GO" id="GO:0004089">
    <property type="term" value="F:carbonate dehydratase activity"/>
    <property type="evidence" value="ECO:0007669"/>
    <property type="project" value="InterPro"/>
</dbReference>
<dbReference type="RefSeq" id="WP_092963603.1">
    <property type="nucleotide sequence ID" value="NZ_FOSQ01000031.1"/>
</dbReference>